<gene>
    <name evidence="1" type="ORF">J2Z19_000612</name>
</gene>
<organism evidence="1 2">
    <name type="scientific">Ensifer adhaerens</name>
    <name type="common">Sinorhizobium morelense</name>
    <dbReference type="NCBI Taxonomy" id="106592"/>
    <lineage>
        <taxon>Bacteria</taxon>
        <taxon>Pseudomonadati</taxon>
        <taxon>Pseudomonadota</taxon>
        <taxon>Alphaproteobacteria</taxon>
        <taxon>Hyphomicrobiales</taxon>
        <taxon>Rhizobiaceae</taxon>
        <taxon>Sinorhizobium/Ensifer group</taxon>
        <taxon>Ensifer</taxon>
    </lineage>
</organism>
<sequence>MSETVSTAAFFGTRSHCRATVKKRLIRLCRM</sequence>
<comment type="caution">
    <text evidence="1">The sequence shown here is derived from an EMBL/GenBank/DDBJ whole genome shotgun (WGS) entry which is preliminary data.</text>
</comment>
<dbReference type="Proteomes" id="UP000823773">
    <property type="component" value="Unassembled WGS sequence"/>
</dbReference>
<protein>
    <submittedName>
        <fullName evidence="1">Uncharacterized protein</fullName>
    </submittedName>
</protein>
<name>A0ACC5SQ58_ENSAD</name>
<reference evidence="1" key="1">
    <citation type="submission" date="2021-03" db="EMBL/GenBank/DDBJ databases">
        <title>Genomic Encyclopedia of Type Strains, Phase IV (KMG-IV): sequencing the most valuable type-strain genomes for metagenomic binning, comparative biology and taxonomic classification.</title>
        <authorList>
            <person name="Goeker M."/>
        </authorList>
    </citation>
    <scope>NUCLEOTIDE SEQUENCE</scope>
    <source>
        <strain evidence="1">DSM 18131</strain>
    </source>
</reference>
<evidence type="ECO:0000313" key="2">
    <source>
        <dbReference type="Proteomes" id="UP000823773"/>
    </source>
</evidence>
<dbReference type="EMBL" id="JAGGJR010000001">
    <property type="protein sequence ID" value="MBP1870915.1"/>
    <property type="molecule type" value="Genomic_DNA"/>
</dbReference>
<evidence type="ECO:0000313" key="1">
    <source>
        <dbReference type="EMBL" id="MBP1870915.1"/>
    </source>
</evidence>
<proteinExistence type="predicted"/>
<accession>A0ACC5SQ58</accession>
<keyword evidence="2" id="KW-1185">Reference proteome</keyword>